<evidence type="ECO:0000313" key="4">
    <source>
        <dbReference type="Proteomes" id="UP000466332"/>
    </source>
</evidence>
<evidence type="ECO:0000256" key="2">
    <source>
        <dbReference type="SAM" id="SignalP"/>
    </source>
</evidence>
<dbReference type="InterPro" id="IPR010352">
    <property type="entry name" value="DUF945"/>
</dbReference>
<comment type="caution">
    <text evidence="3">The sequence shown here is derived from an EMBL/GenBank/DDBJ whole genome shotgun (WGS) entry which is preliminary data.</text>
</comment>
<dbReference type="RefSeq" id="WP_161046616.1">
    <property type="nucleotide sequence ID" value="NZ_WWCS01000014.1"/>
</dbReference>
<feature type="compositionally biased region" description="Pro residues" evidence="1">
    <location>
        <begin position="450"/>
        <end position="464"/>
    </location>
</feature>
<protein>
    <submittedName>
        <fullName evidence="3">DUF945 family protein</fullName>
    </submittedName>
</protein>
<keyword evidence="2" id="KW-0732">Signal</keyword>
<feature type="signal peptide" evidence="2">
    <location>
        <begin position="1"/>
        <end position="21"/>
    </location>
</feature>
<feature type="chain" id="PRO_5046993217" evidence="2">
    <location>
        <begin position="22"/>
        <end position="472"/>
    </location>
</feature>
<evidence type="ECO:0000313" key="3">
    <source>
        <dbReference type="EMBL" id="MYN41649.1"/>
    </source>
</evidence>
<feature type="region of interest" description="Disordered" evidence="1">
    <location>
        <begin position="446"/>
        <end position="472"/>
    </location>
</feature>
<evidence type="ECO:0000256" key="1">
    <source>
        <dbReference type="SAM" id="MobiDB-lite"/>
    </source>
</evidence>
<dbReference type="Pfam" id="PF06097">
    <property type="entry name" value="DUF945"/>
    <property type="match status" value="1"/>
</dbReference>
<accession>A0ABW9WKI3</accession>
<sequence length="472" mass="50122">MKNTLLAVAMASALLAIPSHAQDAAPAAAPAPAPAPVPPAAPPKPPEIFKPETAATLRAAQKEVQLAVGKEVNMGKMLALYTKFKFSPELQPKLKEIFGTERPFAIQRVANGPKGQINYVGGLAPYTYLQGNGTDFTWTEMALKLSTDKAGRALNTDSTWPSLMVTRPGGSVSFNDISMTTRAVYGADQVGYGTALIKVGSVVVRDSAPGSREIKEMMRFEGVEAKSDVRRRGAMAEIVYSNTIKAIVVGDERVERSNFAIRITNVPAKALAEMTKQLRDQQGANMEDQAEVKRTLKTMTDFGKRMIAAGATLFIDDISAAYRGNVASLKGRVSFQKVVEADFGNLNALMKKIAAHFEVRVPVALVRDVARVFAGKSVDPSAPDAAKQIDAGADAMVSMVVGKTVSGGFGTLVQDELRTVIDIKDGKVTVNGKAIEVPAGVLNSLKAQPAPQPVQAPVPTAKPAPEPKAEAQ</sequence>
<gene>
    <name evidence="3" type="ORF">GTP55_20005</name>
</gene>
<proteinExistence type="predicted"/>
<dbReference type="Proteomes" id="UP000466332">
    <property type="component" value="Unassembled WGS sequence"/>
</dbReference>
<organism evidence="3 4">
    <name type="scientific">Duganella margarita</name>
    <dbReference type="NCBI Taxonomy" id="2692170"/>
    <lineage>
        <taxon>Bacteria</taxon>
        <taxon>Pseudomonadati</taxon>
        <taxon>Pseudomonadota</taxon>
        <taxon>Betaproteobacteria</taxon>
        <taxon>Burkholderiales</taxon>
        <taxon>Oxalobacteraceae</taxon>
        <taxon>Telluria group</taxon>
        <taxon>Duganella</taxon>
    </lineage>
</organism>
<keyword evidence="4" id="KW-1185">Reference proteome</keyword>
<dbReference type="EMBL" id="WWCS01000014">
    <property type="protein sequence ID" value="MYN41649.1"/>
    <property type="molecule type" value="Genomic_DNA"/>
</dbReference>
<reference evidence="3 4" key="1">
    <citation type="submission" date="2019-12" db="EMBL/GenBank/DDBJ databases">
        <title>Novel species isolated from a subtropical stream in China.</title>
        <authorList>
            <person name="Lu H."/>
        </authorList>
    </citation>
    <scope>NUCLEOTIDE SEQUENCE [LARGE SCALE GENOMIC DNA]</scope>
    <source>
        <strain evidence="3 4">FT109W</strain>
    </source>
</reference>
<name>A0ABW9WKI3_9BURK</name>